<feature type="domain" description="CNH" evidence="7">
    <location>
        <begin position="23"/>
        <end position="300"/>
    </location>
</feature>
<feature type="repeat" description="CHCR" evidence="5">
    <location>
        <begin position="563"/>
        <end position="725"/>
    </location>
</feature>
<dbReference type="EMBL" id="CAJPEX010000253">
    <property type="protein sequence ID" value="CAG0914615.1"/>
    <property type="molecule type" value="Genomic_DNA"/>
</dbReference>
<dbReference type="GO" id="GO:0016020">
    <property type="term" value="C:membrane"/>
    <property type="evidence" value="ECO:0007669"/>
    <property type="project" value="TreeGrafter"/>
</dbReference>
<dbReference type="Pfam" id="PF10367">
    <property type="entry name" value="zf-Vps39_C"/>
    <property type="match status" value="1"/>
</dbReference>
<proteinExistence type="predicted"/>
<dbReference type="PROSITE" id="PS50219">
    <property type="entry name" value="CNH"/>
    <property type="match status" value="1"/>
</dbReference>
<dbReference type="OrthoDB" id="8169718at2759"/>
<dbReference type="PANTHER" id="PTHR12894">
    <property type="entry name" value="CNH DOMAIN CONTAINING"/>
    <property type="match status" value="1"/>
</dbReference>
<keyword evidence="2" id="KW-0813">Transport</keyword>
<dbReference type="InterPro" id="IPR032914">
    <property type="entry name" value="Vam6/VPS39/TRAP1"/>
</dbReference>
<dbReference type="GO" id="GO:0006886">
    <property type="term" value="P:intracellular protein transport"/>
    <property type="evidence" value="ECO:0007669"/>
    <property type="project" value="UniProtKB-UniRule"/>
</dbReference>
<sequence length="868" mass="97862">MNLKAFDLKSVLSITALNQLGIQGEICCVEVSGSDLFVGTTAGFIFGGLCSESPSPTTPSEVDVRVKRKCHKQLNTKKGVTAMESSSAISKLLAVSDGCLYMLSTVDLEIYCDGSPLLKNVHGICVNHCASTENPFEIQVCLARKKTLDVCLISDEGVKVLREIGTGPSRSLHRLSMAGDFVVAAYSTGYVSYDWRKGHSVTLITYNDAELPRPYVCWVQNDEFMISAPGGLGVFVKAMGVSEKPPIVWLNDVVAAAYIKPYVVAADEKSMAVYGSSDQQRKQIVSVHGAKGLKVFEGRLFLWSESSVYNLPSIGWRDQVLSLLEVAMIEDGLKLAQEYEDACQPEDLEFFHRFAGFVCVSKGDLETAKSHFGNCDLDPRVLLRLFGDLSAGFFEEIANDIPCSYESLTTLCGSDEERKNQLRDFTMEFSLRALETGRSSSHEVVVGVFKLLTEKEKTEELINFVSRWHIELEKDRNLCLQWLDSRNLPEILALFQTCLGDHASALPLWKELLKSGIPHVHQDDILSQLVNILNRLSNDSCVIWNYAALIFEINPDKGLEMLLTFSESSESLTSCDDVVDFLEKFPDQRISFLENIVMAKKSTKEKYHTQLTKAYLEAVLRERKEKSNAKVAELREKLQDFLIRSDEYRVHLMLNLFRTSDLSEEQAIVHGKLEDHVEALKIFVHQLRNHDGAIKYCLRMSERKSKGYRQKLFLLLLKLHLDPAIDDTLRAELKPRTLQLLREHRAEYLDSAAEVLGLLPKDWPVSAAASLFLWSSVRYNVHRKRVLQLQASLSRAVLLHNQYARYLLCKDPVLLKRDRFCCICQKPFVQASFARYPNGVETHVECARNHNVCPISGKVFRVSSRAVQ</sequence>
<reference evidence="8" key="1">
    <citation type="submission" date="2020-11" db="EMBL/GenBank/DDBJ databases">
        <authorList>
            <person name="Tran Van P."/>
        </authorList>
    </citation>
    <scope>NUCLEOTIDE SEQUENCE</scope>
</reference>
<dbReference type="PANTHER" id="PTHR12894:SF27">
    <property type="entry name" value="TRANSFORMING GROWTH FACTOR-BETA RECEPTOR-ASSOCIATED PROTEIN 1"/>
    <property type="match status" value="1"/>
</dbReference>
<evidence type="ECO:0000256" key="3">
    <source>
        <dbReference type="ARBA" id="ARBA00022490"/>
    </source>
</evidence>
<dbReference type="PROSITE" id="PS50236">
    <property type="entry name" value="CHCR"/>
    <property type="match status" value="1"/>
</dbReference>
<evidence type="ECO:0000256" key="5">
    <source>
        <dbReference type="PROSITE-ProRule" id="PRU01006"/>
    </source>
</evidence>
<dbReference type="InterPro" id="IPR000547">
    <property type="entry name" value="Clathrin_H-chain/VPS_repeat"/>
</dbReference>
<keyword evidence="4" id="KW-0653">Protein transport</keyword>
<dbReference type="InterPro" id="IPR019453">
    <property type="entry name" value="VPS39/TGFA1_Znf"/>
</dbReference>
<dbReference type="InterPro" id="IPR001180">
    <property type="entry name" value="CNH_dom"/>
</dbReference>
<dbReference type="GO" id="GO:0034058">
    <property type="term" value="P:endosomal vesicle fusion"/>
    <property type="evidence" value="ECO:0007669"/>
    <property type="project" value="TreeGrafter"/>
</dbReference>
<gene>
    <name evidence="8" type="ORF">NMOB1V02_LOCUS2294</name>
</gene>
<name>A0A7R9GB33_9CRUS</name>
<evidence type="ECO:0000256" key="4">
    <source>
        <dbReference type="ARBA" id="ARBA00022927"/>
    </source>
</evidence>
<keyword evidence="6" id="KW-0175">Coiled coil</keyword>
<evidence type="ECO:0000256" key="6">
    <source>
        <dbReference type="SAM" id="Coils"/>
    </source>
</evidence>
<keyword evidence="3" id="KW-0963">Cytoplasm</keyword>
<protein>
    <recommendedName>
        <fullName evidence="7">CNH domain-containing protein</fullName>
    </recommendedName>
</protein>
<comment type="subcellular location">
    <subcellularLocation>
        <location evidence="1">Cytoplasm</location>
    </subcellularLocation>
</comment>
<dbReference type="Proteomes" id="UP000678499">
    <property type="component" value="Unassembled WGS sequence"/>
</dbReference>
<evidence type="ECO:0000256" key="1">
    <source>
        <dbReference type="ARBA" id="ARBA00004496"/>
    </source>
</evidence>
<dbReference type="GO" id="GO:0005737">
    <property type="term" value="C:cytoplasm"/>
    <property type="evidence" value="ECO:0007669"/>
    <property type="project" value="UniProtKB-SubCell"/>
</dbReference>
<dbReference type="AlphaFoldDB" id="A0A7R9GB33"/>
<keyword evidence="9" id="KW-1185">Reference proteome</keyword>
<dbReference type="EMBL" id="OA882290">
    <property type="protein sequence ID" value="CAD7274463.1"/>
    <property type="molecule type" value="Genomic_DNA"/>
</dbReference>
<evidence type="ECO:0000256" key="2">
    <source>
        <dbReference type="ARBA" id="ARBA00022448"/>
    </source>
</evidence>
<accession>A0A7R9GB33</accession>
<evidence type="ECO:0000313" key="8">
    <source>
        <dbReference type="EMBL" id="CAD7274463.1"/>
    </source>
</evidence>
<evidence type="ECO:0000313" key="9">
    <source>
        <dbReference type="Proteomes" id="UP000678499"/>
    </source>
</evidence>
<evidence type="ECO:0000259" key="7">
    <source>
        <dbReference type="PROSITE" id="PS50219"/>
    </source>
</evidence>
<organism evidence="8">
    <name type="scientific">Notodromas monacha</name>
    <dbReference type="NCBI Taxonomy" id="399045"/>
    <lineage>
        <taxon>Eukaryota</taxon>
        <taxon>Metazoa</taxon>
        <taxon>Ecdysozoa</taxon>
        <taxon>Arthropoda</taxon>
        <taxon>Crustacea</taxon>
        <taxon>Oligostraca</taxon>
        <taxon>Ostracoda</taxon>
        <taxon>Podocopa</taxon>
        <taxon>Podocopida</taxon>
        <taxon>Cypridocopina</taxon>
        <taxon>Cypridoidea</taxon>
        <taxon>Cyprididae</taxon>
        <taxon>Notodromas</taxon>
    </lineage>
</organism>
<feature type="coiled-coil region" evidence="6">
    <location>
        <begin position="617"/>
        <end position="644"/>
    </location>
</feature>
<dbReference type="GO" id="GO:0006914">
    <property type="term" value="P:autophagy"/>
    <property type="evidence" value="ECO:0007669"/>
    <property type="project" value="TreeGrafter"/>
</dbReference>